<dbReference type="InterPro" id="IPR020368">
    <property type="entry name" value="Uncharacterised_YbjM"/>
</dbReference>
<feature type="transmembrane region" description="Helical" evidence="1">
    <location>
        <begin position="38"/>
        <end position="56"/>
    </location>
</feature>
<dbReference type="AlphaFoldDB" id="A0A093SAC9"/>
<feature type="transmembrane region" description="Helical" evidence="1">
    <location>
        <begin position="95"/>
        <end position="118"/>
    </location>
</feature>
<dbReference type="eggNOG" id="ENOG5031BJ4">
    <property type="taxonomic scope" value="Bacteria"/>
</dbReference>
<comment type="caution">
    <text evidence="2">The sequence shown here is derived from an EMBL/GenBank/DDBJ whole genome shotgun (WGS) entry which is preliminary data.</text>
</comment>
<keyword evidence="4" id="KW-1185">Reference proteome</keyword>
<name>A0A093SAC9_9GAMM</name>
<keyword evidence="1" id="KW-0472">Membrane</keyword>
<protein>
    <submittedName>
        <fullName evidence="2">Membrane protein</fullName>
    </submittedName>
</protein>
<sequence>MAINKGWVGATCCFLLFTVVFLSQKIEVSGVAVNDGLRGSPGMLLFLFPGMVACFLSARGRLLYPLFGALAAMPVCLLVLHLWNTPMRSFWQELAYVMSAVFWCVLGALGMLCLRGLYRRYLR</sequence>
<dbReference type="OrthoDB" id="6540266at2"/>
<dbReference type="Proteomes" id="UP000032869">
    <property type="component" value="Unassembled WGS sequence"/>
</dbReference>
<proteinExistence type="predicted"/>
<evidence type="ECO:0000313" key="4">
    <source>
        <dbReference type="Proteomes" id="UP000032869"/>
    </source>
</evidence>
<dbReference type="EMBL" id="JQHM01000001">
    <property type="protein sequence ID" value="KFX07071.1"/>
    <property type="molecule type" value="Genomic_DNA"/>
</dbReference>
<dbReference type="RefSeq" id="WP_039300770.1">
    <property type="nucleotide sequence ID" value="NZ_JAODTE010000001.1"/>
</dbReference>
<evidence type="ECO:0000313" key="5">
    <source>
        <dbReference type="Proteomes" id="UP000032874"/>
    </source>
</evidence>
<evidence type="ECO:0000313" key="2">
    <source>
        <dbReference type="EMBL" id="KFX07071.1"/>
    </source>
</evidence>
<organism evidence="2 5">
    <name type="scientific">Pectobacterium betavasculorum</name>
    <dbReference type="NCBI Taxonomy" id="55207"/>
    <lineage>
        <taxon>Bacteria</taxon>
        <taxon>Pseudomonadati</taxon>
        <taxon>Pseudomonadota</taxon>
        <taxon>Gammaproteobacteria</taxon>
        <taxon>Enterobacterales</taxon>
        <taxon>Pectobacteriaceae</taxon>
        <taxon>Pectobacterium</taxon>
    </lineage>
</organism>
<keyword evidence="1" id="KW-0812">Transmembrane</keyword>
<evidence type="ECO:0000313" key="3">
    <source>
        <dbReference type="EMBL" id="KFX22562.1"/>
    </source>
</evidence>
<dbReference type="GO" id="GO:0016020">
    <property type="term" value="C:membrane"/>
    <property type="evidence" value="ECO:0007669"/>
    <property type="project" value="InterPro"/>
</dbReference>
<evidence type="ECO:0000256" key="1">
    <source>
        <dbReference type="SAM" id="Phobius"/>
    </source>
</evidence>
<feature type="transmembrane region" description="Helical" evidence="1">
    <location>
        <begin position="63"/>
        <end position="83"/>
    </location>
</feature>
<keyword evidence="1" id="KW-1133">Transmembrane helix</keyword>
<reference evidence="4 5" key="1">
    <citation type="submission" date="2014-08" db="EMBL/GenBank/DDBJ databases">
        <title>Genome sequences of NCPPB Pectobacterium isolates.</title>
        <authorList>
            <person name="Glover R.H."/>
            <person name="Sapp M."/>
            <person name="Elphinstone J."/>
        </authorList>
    </citation>
    <scope>NUCLEOTIDE SEQUENCE [LARGE SCALE GENOMIC DNA]</scope>
    <source>
        <strain evidence="3 4">NCPPB 2793</strain>
        <strain evidence="2 5">NCPPB 2795</strain>
    </source>
</reference>
<dbReference type="Proteomes" id="UP000032874">
    <property type="component" value="Unassembled WGS sequence"/>
</dbReference>
<accession>A0A093SAC9</accession>
<gene>
    <name evidence="3" type="ORF">JV35_05160</name>
    <name evidence="2" type="ORF">KP22_03005</name>
</gene>
<dbReference type="EMBL" id="JQHL01000001">
    <property type="protein sequence ID" value="KFX22562.1"/>
    <property type="molecule type" value="Genomic_DNA"/>
</dbReference>
<dbReference type="Pfam" id="PF11045">
    <property type="entry name" value="YbjM"/>
    <property type="match status" value="1"/>
</dbReference>